<keyword evidence="4" id="KW-0560">Oxidoreductase</keyword>
<dbReference type="RefSeq" id="WP_113932415.1">
    <property type="nucleotide sequence ID" value="NZ_JACCEU010000002.1"/>
</dbReference>
<dbReference type="PANTHER" id="PTHR43408">
    <property type="entry name" value="FMN REDUCTASE (NADPH)"/>
    <property type="match status" value="1"/>
</dbReference>
<feature type="domain" description="NADPH-dependent FMN reductase-like" evidence="5">
    <location>
        <begin position="1"/>
        <end position="139"/>
    </location>
</feature>
<evidence type="ECO:0000256" key="4">
    <source>
        <dbReference type="ARBA" id="ARBA00023002"/>
    </source>
</evidence>
<dbReference type="Gene3D" id="3.40.50.360">
    <property type="match status" value="1"/>
</dbReference>
<sequence length="172" mass="17839">MSTIVVVGNPKPASKTAHAATLLASALTGREPDAVIDVITLGAGLLAWEDPDVAKAVRLAASAELVIVASPTYKATYTGLLKLFLDQFATAEGLRGTVAVPLMLGGGPAHALAPEVFLKPLLVELGATCPAPGLFLSDKTFEDGVQIRKYADDWGPVLLNAAAGWRDQAHKA</sequence>
<evidence type="ECO:0000259" key="5">
    <source>
        <dbReference type="Pfam" id="PF03358"/>
    </source>
</evidence>
<dbReference type="InterPro" id="IPR029039">
    <property type="entry name" value="Flavoprotein-like_sf"/>
</dbReference>
<keyword evidence="3" id="KW-0288">FMN</keyword>
<dbReference type="SUPFAM" id="SSF52218">
    <property type="entry name" value="Flavoproteins"/>
    <property type="match status" value="1"/>
</dbReference>
<organism evidence="6 7">
    <name type="scientific">Eoetvoesiella caeni</name>
    <dbReference type="NCBI Taxonomy" id="645616"/>
    <lineage>
        <taxon>Bacteria</taxon>
        <taxon>Pseudomonadati</taxon>
        <taxon>Pseudomonadota</taxon>
        <taxon>Betaproteobacteria</taxon>
        <taxon>Burkholderiales</taxon>
        <taxon>Alcaligenaceae</taxon>
        <taxon>Eoetvoesiella</taxon>
    </lineage>
</organism>
<dbReference type="GO" id="GO:0016491">
    <property type="term" value="F:oxidoreductase activity"/>
    <property type="evidence" value="ECO:0007669"/>
    <property type="project" value="UniProtKB-KW"/>
</dbReference>
<evidence type="ECO:0000313" key="6">
    <source>
        <dbReference type="EMBL" id="RBP41842.1"/>
    </source>
</evidence>
<keyword evidence="7" id="KW-1185">Reference proteome</keyword>
<protein>
    <submittedName>
        <fullName evidence="6">FMN reductase</fullName>
    </submittedName>
</protein>
<name>A0A366HHV2_9BURK</name>
<dbReference type="PANTHER" id="PTHR43408:SF2">
    <property type="entry name" value="FMN REDUCTASE (NADPH)"/>
    <property type="match status" value="1"/>
</dbReference>
<dbReference type="AlphaFoldDB" id="A0A366HHV2"/>
<evidence type="ECO:0000256" key="1">
    <source>
        <dbReference type="ARBA" id="ARBA00005990"/>
    </source>
</evidence>
<dbReference type="OrthoDB" id="1643408at2"/>
<proteinExistence type="inferred from homology"/>
<comment type="similarity">
    <text evidence="1">Belongs to the SsuE family.</text>
</comment>
<dbReference type="Proteomes" id="UP000253628">
    <property type="component" value="Unassembled WGS sequence"/>
</dbReference>
<gene>
    <name evidence="6" type="ORF">DFR37_102221</name>
</gene>
<comment type="caution">
    <text evidence="6">The sequence shown here is derived from an EMBL/GenBank/DDBJ whole genome shotgun (WGS) entry which is preliminary data.</text>
</comment>
<dbReference type="InterPro" id="IPR051814">
    <property type="entry name" value="NAD(P)H-dep_FMN_reductase"/>
</dbReference>
<dbReference type="Pfam" id="PF03358">
    <property type="entry name" value="FMN_red"/>
    <property type="match status" value="1"/>
</dbReference>
<evidence type="ECO:0000256" key="2">
    <source>
        <dbReference type="ARBA" id="ARBA00022630"/>
    </source>
</evidence>
<reference evidence="6 7" key="1">
    <citation type="submission" date="2018-06" db="EMBL/GenBank/DDBJ databases">
        <title>Genomic Encyclopedia of Type Strains, Phase IV (KMG-IV): sequencing the most valuable type-strain genomes for metagenomic binning, comparative biology and taxonomic classification.</title>
        <authorList>
            <person name="Goeker M."/>
        </authorList>
    </citation>
    <scope>NUCLEOTIDE SEQUENCE [LARGE SCALE GENOMIC DNA]</scope>
    <source>
        <strain evidence="6 7">DSM 25520</strain>
    </source>
</reference>
<keyword evidence="2" id="KW-0285">Flavoprotein</keyword>
<dbReference type="EMBL" id="QNRQ01000002">
    <property type="protein sequence ID" value="RBP41842.1"/>
    <property type="molecule type" value="Genomic_DNA"/>
</dbReference>
<dbReference type="InterPro" id="IPR005025">
    <property type="entry name" value="FMN_Rdtase-like_dom"/>
</dbReference>
<evidence type="ECO:0000313" key="7">
    <source>
        <dbReference type="Proteomes" id="UP000253628"/>
    </source>
</evidence>
<evidence type="ECO:0000256" key="3">
    <source>
        <dbReference type="ARBA" id="ARBA00022643"/>
    </source>
</evidence>
<accession>A0A366HHV2</accession>